<keyword evidence="11" id="KW-0325">Glycoprotein</keyword>
<keyword evidence="12" id="KW-0009">Actin-binding</keyword>
<dbReference type="STRING" id="109895.A0A507E6D1"/>
<feature type="binding site" evidence="12">
    <location>
        <begin position="123"/>
        <end position="130"/>
    </location>
    <ligand>
        <name>ATP</name>
        <dbReference type="ChEBI" id="CHEBI:30616"/>
    </ligand>
</feature>
<feature type="domain" description="DEK-C" evidence="16">
    <location>
        <begin position="1802"/>
        <end position="1857"/>
    </location>
</feature>
<feature type="transmembrane region" description="Helical" evidence="14">
    <location>
        <begin position="877"/>
        <end position="900"/>
    </location>
</feature>
<dbReference type="Gene3D" id="1.20.120.720">
    <property type="entry name" value="Myosin VI head, motor domain, U50 subdomain"/>
    <property type="match status" value="1"/>
</dbReference>
<dbReference type="Proteomes" id="UP000318582">
    <property type="component" value="Unassembled WGS sequence"/>
</dbReference>
<protein>
    <recommendedName>
        <fullName evidence="2">chitin synthase</fullName>
        <ecNumber evidence="2">2.4.1.16</ecNumber>
    </recommendedName>
</protein>
<keyword evidence="7 14" id="KW-1133">Transmembrane helix</keyword>
<keyword evidence="12" id="KW-0547">Nucleotide-binding</keyword>
<dbReference type="GO" id="GO:0005524">
    <property type="term" value="F:ATP binding"/>
    <property type="evidence" value="ECO:0007669"/>
    <property type="project" value="UniProtKB-UniRule"/>
</dbReference>
<keyword evidence="5" id="KW-0808">Transferase</keyword>
<dbReference type="GO" id="GO:0030428">
    <property type="term" value="C:cell septum"/>
    <property type="evidence" value="ECO:0007669"/>
    <property type="project" value="TreeGrafter"/>
</dbReference>
<keyword evidence="6 14" id="KW-0812">Transmembrane</keyword>
<dbReference type="Gene3D" id="3.40.850.10">
    <property type="entry name" value="Kinesin motor domain"/>
    <property type="match status" value="1"/>
</dbReference>
<evidence type="ECO:0000256" key="7">
    <source>
        <dbReference type="ARBA" id="ARBA00022989"/>
    </source>
</evidence>
<dbReference type="PROSITE" id="PS51998">
    <property type="entry name" value="DEK_C"/>
    <property type="match status" value="1"/>
</dbReference>
<gene>
    <name evidence="17" type="ORF">PhCBS80983_g02983</name>
</gene>
<dbReference type="Pfam" id="PF03142">
    <property type="entry name" value="Chitin_synth_2"/>
    <property type="match status" value="1"/>
</dbReference>
<dbReference type="EMBL" id="QEAQ01000033">
    <property type="protein sequence ID" value="TPX58678.1"/>
    <property type="molecule type" value="Genomic_DNA"/>
</dbReference>
<evidence type="ECO:0000256" key="2">
    <source>
        <dbReference type="ARBA" id="ARBA00012543"/>
    </source>
</evidence>
<feature type="transmembrane region" description="Helical" evidence="14">
    <location>
        <begin position="1606"/>
        <end position="1629"/>
    </location>
</feature>
<dbReference type="GO" id="GO:0003779">
    <property type="term" value="F:actin binding"/>
    <property type="evidence" value="ECO:0007669"/>
    <property type="project" value="UniProtKB-KW"/>
</dbReference>
<dbReference type="InterPro" id="IPR014876">
    <property type="entry name" value="DEK_C"/>
</dbReference>
<keyword evidence="9 14" id="KW-0472">Membrane</keyword>
<evidence type="ECO:0000256" key="4">
    <source>
        <dbReference type="ARBA" id="ARBA00022676"/>
    </source>
</evidence>
<dbReference type="InterPro" id="IPR004835">
    <property type="entry name" value="Chitin_synth"/>
</dbReference>
<feature type="compositionally biased region" description="Low complexity" evidence="13">
    <location>
        <begin position="1778"/>
        <end position="1789"/>
    </location>
</feature>
<keyword evidence="3" id="KW-1003">Cell membrane</keyword>
<dbReference type="GO" id="GO:0003774">
    <property type="term" value="F:cytoskeletal motor activity"/>
    <property type="evidence" value="ECO:0007669"/>
    <property type="project" value="UniProtKB-UniRule"/>
</dbReference>
<dbReference type="GO" id="GO:0005886">
    <property type="term" value="C:plasma membrane"/>
    <property type="evidence" value="ECO:0007669"/>
    <property type="project" value="UniProtKB-SubCell"/>
</dbReference>
<dbReference type="GO" id="GO:0004100">
    <property type="term" value="F:chitin synthase activity"/>
    <property type="evidence" value="ECO:0007669"/>
    <property type="project" value="UniProtKB-EC"/>
</dbReference>
<dbReference type="SUPFAM" id="SSF53448">
    <property type="entry name" value="Nucleotide-diphospho-sugar transferases"/>
    <property type="match status" value="1"/>
</dbReference>
<evidence type="ECO:0000256" key="5">
    <source>
        <dbReference type="ARBA" id="ARBA00022679"/>
    </source>
</evidence>
<dbReference type="InterPro" id="IPR027417">
    <property type="entry name" value="P-loop_NTPase"/>
</dbReference>
<dbReference type="InterPro" id="IPR036961">
    <property type="entry name" value="Kinesin_motor_dom_sf"/>
</dbReference>
<feature type="transmembrane region" description="Helical" evidence="14">
    <location>
        <begin position="1155"/>
        <end position="1174"/>
    </location>
</feature>
<dbReference type="Gene3D" id="1.10.10.820">
    <property type="match status" value="1"/>
</dbReference>
<keyword evidence="10 12" id="KW-0505">Motor protein</keyword>
<name>A0A507E6D1_9FUNG</name>
<keyword evidence="18" id="KW-1185">Reference proteome</keyword>
<dbReference type="PROSITE" id="PS51456">
    <property type="entry name" value="MYOSIN_MOTOR"/>
    <property type="match status" value="1"/>
</dbReference>
<proteinExistence type="inferred from homology"/>
<comment type="caution">
    <text evidence="17">The sequence shown here is derived from an EMBL/GenBank/DDBJ whole genome shotgun (WGS) entry which is preliminary data.</text>
</comment>
<comment type="subcellular location">
    <subcellularLocation>
        <location evidence="1">Cell membrane</location>
        <topology evidence="1">Multi-pass membrane protein</topology>
    </subcellularLocation>
</comment>
<organism evidence="17 18">
    <name type="scientific">Powellomyces hirtus</name>
    <dbReference type="NCBI Taxonomy" id="109895"/>
    <lineage>
        <taxon>Eukaryota</taxon>
        <taxon>Fungi</taxon>
        <taxon>Fungi incertae sedis</taxon>
        <taxon>Chytridiomycota</taxon>
        <taxon>Chytridiomycota incertae sedis</taxon>
        <taxon>Chytridiomycetes</taxon>
        <taxon>Spizellomycetales</taxon>
        <taxon>Powellomycetaceae</taxon>
        <taxon>Powellomyces</taxon>
    </lineage>
</organism>
<feature type="transmembrane region" description="Helical" evidence="14">
    <location>
        <begin position="1544"/>
        <end position="1568"/>
    </location>
</feature>
<evidence type="ECO:0000256" key="11">
    <source>
        <dbReference type="ARBA" id="ARBA00023180"/>
    </source>
</evidence>
<feature type="region of interest" description="Actin-binding" evidence="12">
    <location>
        <begin position="623"/>
        <end position="645"/>
    </location>
</feature>
<dbReference type="PANTHER" id="PTHR22914:SF13">
    <property type="entry name" value="CHITIN SYNTHASE"/>
    <property type="match status" value="1"/>
</dbReference>
<reference evidence="17 18" key="1">
    <citation type="journal article" date="2019" name="Sci. Rep.">
        <title>Comparative genomics of chytrid fungi reveal insights into the obligate biotrophic and pathogenic lifestyle of Synchytrium endobioticum.</title>
        <authorList>
            <person name="van de Vossenberg B.T.L.H."/>
            <person name="Warris S."/>
            <person name="Nguyen H.D.T."/>
            <person name="van Gent-Pelzer M.P.E."/>
            <person name="Joly D.L."/>
            <person name="van de Geest H.C."/>
            <person name="Bonants P.J.M."/>
            <person name="Smith D.S."/>
            <person name="Levesque C.A."/>
            <person name="van der Lee T.A.J."/>
        </authorList>
    </citation>
    <scope>NUCLEOTIDE SEQUENCE [LARGE SCALE GENOMIC DNA]</scope>
    <source>
        <strain evidence="17 18">CBS 809.83</strain>
    </source>
</reference>
<dbReference type="SMART" id="SM00242">
    <property type="entry name" value="MYSc"/>
    <property type="match status" value="1"/>
</dbReference>
<feature type="region of interest" description="Disordered" evidence="13">
    <location>
        <begin position="1764"/>
        <end position="1799"/>
    </location>
</feature>
<evidence type="ECO:0000256" key="1">
    <source>
        <dbReference type="ARBA" id="ARBA00004651"/>
    </source>
</evidence>
<keyword evidence="8 12" id="KW-0518">Myosin</keyword>
<evidence type="ECO:0000313" key="17">
    <source>
        <dbReference type="EMBL" id="TPX58678.1"/>
    </source>
</evidence>
<evidence type="ECO:0000256" key="3">
    <source>
        <dbReference type="ARBA" id="ARBA00022475"/>
    </source>
</evidence>
<feature type="domain" description="Myosin motor" evidence="15">
    <location>
        <begin position="77"/>
        <end position="741"/>
    </location>
</feature>
<evidence type="ECO:0000256" key="8">
    <source>
        <dbReference type="ARBA" id="ARBA00023123"/>
    </source>
</evidence>
<dbReference type="CDD" id="cd04190">
    <property type="entry name" value="Chitin_synth_C"/>
    <property type="match status" value="1"/>
</dbReference>
<evidence type="ECO:0000259" key="15">
    <source>
        <dbReference type="PROSITE" id="PS51456"/>
    </source>
</evidence>
<evidence type="ECO:0000256" key="9">
    <source>
        <dbReference type="ARBA" id="ARBA00023136"/>
    </source>
</evidence>
<dbReference type="Pfam" id="PF00063">
    <property type="entry name" value="Myosin_head"/>
    <property type="match status" value="1"/>
</dbReference>
<dbReference type="PRINTS" id="PR00193">
    <property type="entry name" value="MYOSINHEAVY"/>
</dbReference>
<feature type="transmembrane region" description="Helical" evidence="14">
    <location>
        <begin position="847"/>
        <end position="865"/>
    </location>
</feature>
<evidence type="ECO:0000259" key="16">
    <source>
        <dbReference type="PROSITE" id="PS51998"/>
    </source>
</evidence>
<evidence type="ECO:0000256" key="10">
    <source>
        <dbReference type="ARBA" id="ARBA00023175"/>
    </source>
</evidence>
<evidence type="ECO:0000256" key="14">
    <source>
        <dbReference type="SAM" id="Phobius"/>
    </source>
</evidence>
<dbReference type="Gene3D" id="1.20.58.530">
    <property type="match status" value="1"/>
</dbReference>
<dbReference type="GO" id="GO:0031505">
    <property type="term" value="P:fungal-type cell wall organization"/>
    <property type="evidence" value="ECO:0007669"/>
    <property type="project" value="TreeGrafter"/>
</dbReference>
<dbReference type="Gene3D" id="1.10.10.60">
    <property type="entry name" value="Homeodomain-like"/>
    <property type="match status" value="1"/>
</dbReference>
<dbReference type="Gene3D" id="3.90.550.10">
    <property type="entry name" value="Spore Coat Polysaccharide Biosynthesis Protein SpsA, Chain A"/>
    <property type="match status" value="1"/>
</dbReference>
<accession>A0A507E6D1</accession>
<dbReference type="InterPro" id="IPR001609">
    <property type="entry name" value="Myosin_head_motor_dom-like"/>
</dbReference>
<evidence type="ECO:0000256" key="13">
    <source>
        <dbReference type="SAM" id="MobiDB-lite"/>
    </source>
</evidence>
<keyword evidence="12" id="KW-0067">ATP-binding</keyword>
<evidence type="ECO:0000313" key="18">
    <source>
        <dbReference type="Proteomes" id="UP000318582"/>
    </source>
</evidence>
<dbReference type="GO" id="GO:0016459">
    <property type="term" value="C:myosin complex"/>
    <property type="evidence" value="ECO:0007669"/>
    <property type="project" value="UniProtKB-KW"/>
</dbReference>
<sequence length="1860" mass="206786">MVRPGRGGANPYSSSAAQAAAATDARSDLALPETPYTIEQITRNLVGRLASGSNYTNVGARCLLALSSTRTGSDALSKEYAEAYKKGLESADSPMPPHVFETAAAAYRHMVRNQEDQCIILSGESGAGKSQSHRLITRHLCDLSKTSTKKSKVHSGVLKVDSVLAAFGNAHTPFNKDATCCTRYSEYQFDKVGKMVGLKVIEYLLEKSRVSGAEDGGRSFHIFYYLLEGATREEKMQLHLSDAAHFHYLNQSSIRTAIADNTGVLDELRDNMKALGIGRRQQSQLWQLLAAILHLGNVTFQDDSHKTQESCTVRNYAQLELVSSLLGLHPASMEAVLTYRTKMVGRDITTVFLDSEGAEKQRDSLARALYSVAFSWVVEQINDKLCQDESVWSSFVAVLETPGFAGRDMAGHGFHRLLVNFENERLRGFANEQLFNVPRDAFISEGLAPPASNYANNSETLALLTGLKSGLLPIIDKEAARGSKDSKITEKLYATQAEGNGESAFIASKKPKHAFGIRHYAGVVEYDTHGFADANGDVLQSDFVTLIRGSPEQPGTGNLFLRALFSDRLVATQTSKRDGKTLIAASSKGRNPSMRGRRNKKGIEDEHHVDVSDTVGHQFRTAFSELLPILSDAQTWFVFHFMINEGGSSRTVDQEVVRNQVSYYDIPTLAANPAAVYTAALSHADFMKRYASIIQPSSGDSRRQCENILLTKDWKTGDAVNGSSRLFLSEKVWRSLEQQLAAQEAVPKETFDTPAYARSEISYDDQGFDDNASHYESEFEFDREPRKSGSQVTLLKGDVEMGTFSSNEKRLSSVVKPVAMKEVAATKARKDKKKMTGTRCRWLTCTWLTTGCIPPCCLWLCGMKLKDRQMAWREKVALCLIIVLMNAVVLFFIVGIGFVLCPKRAELSPGEISSKRSLSGTGMVFMYGSYYQLSSGILSHPRHLSGAQSGFWQDQVLGEDVTQMFPKVTLDPATDSFATTCPGYEKPGSYFQFFSDAPKLTTGSWEIHKPQTLSGGPLRNSRKGTVVWDKATMTRFAGDSEYQSKFIIAYDKVYDMGPLFRSDYRDRLPANNPTIFLDTPYTISSVQDATTNGGYITQLIAKHANNYGSTATSDLDKLRTLAPQDYQQIMTCMDNLFYIGKVDHRNDLQCQIPNYIMLIASAIIVSVIGFKFLAALQFGGKKNPEEHDKFIICQVPCYTEGEASLLRTLESLATLDYDDKHKLLFVICDGNIVGSGNDRPTPRIVLDILGVDPSTEPEALSFQSLGEGNKQLNVGKIYSGLYEIQGKVVPYVVVVKVGKPSERIRPGNRGKRDSQLILMRFLSRVHFNQPMNPLELELYHQMKNVIGVDPSFYEYIFMVDADTEVYKDSLNRLVSNMARDSKIAGICGETQISNERDSWVSMIQVYEYFISHNMAKAFESLFGSVTCLPGCFSMYRVRTPVKNVPLLIAPSVVNDYSQNVVDTLHLKNLLHLGEDRYLTTLMLKHFPNMKTTFTGDAKCKTNAPDKWSVLLSQRRRWINSTVHNLLELLWLPEMCGFCCFSMRFVVFLDLFATFVQPAALIYIVYLIWSVVTQRETQFPLISIIMIGAIYGFQMIIFLLKREWQHIGWMIIYILAMPVFGVGIPLYAFWHFDDFSWGNTRRVDEGGKIVEKPLVEEEFDESTIPLRKWTEFEPERLERDENAHRSSYHSGSGGSSGRSQGAAGMLYSGSAYGGGPSAYGGSVYGGGPGSVYGGSQYGGMPVPPYTTTNDGYNSRMSWGTQYTGGMPDYSGLPPPPSSAAPLARRQSQRSTYTATSDAAPRALPSDDEILRQVRHILSTADLMSVTKKSVREELGHYFGVDLGAKKEWIHRCIDGVLKGEL</sequence>
<comment type="similarity">
    <text evidence="12">Belongs to the TRAFAC class myosin-kinesin ATPase superfamily. Myosin family.</text>
</comment>
<dbReference type="SUPFAM" id="SSF52540">
    <property type="entry name" value="P-loop containing nucleoside triphosphate hydrolases"/>
    <property type="match status" value="1"/>
</dbReference>
<feature type="region of interest" description="Disordered" evidence="13">
    <location>
        <begin position="1676"/>
        <end position="1699"/>
    </location>
</feature>
<dbReference type="InterPro" id="IPR029044">
    <property type="entry name" value="Nucleotide-diphossugar_trans"/>
</dbReference>
<dbReference type="SUPFAM" id="SSF109715">
    <property type="entry name" value="DEK C-terminal domain"/>
    <property type="match status" value="1"/>
</dbReference>
<feature type="transmembrane region" description="Helical" evidence="14">
    <location>
        <begin position="1580"/>
        <end position="1599"/>
    </location>
</feature>
<dbReference type="GO" id="GO:0006031">
    <property type="term" value="P:chitin biosynthetic process"/>
    <property type="evidence" value="ECO:0007669"/>
    <property type="project" value="TreeGrafter"/>
</dbReference>
<evidence type="ECO:0000256" key="12">
    <source>
        <dbReference type="PROSITE-ProRule" id="PRU00782"/>
    </source>
</evidence>
<evidence type="ECO:0000256" key="6">
    <source>
        <dbReference type="ARBA" id="ARBA00022692"/>
    </source>
</evidence>
<keyword evidence="4" id="KW-0328">Glycosyltransferase</keyword>
<dbReference type="PANTHER" id="PTHR22914">
    <property type="entry name" value="CHITIN SYNTHASE"/>
    <property type="match status" value="1"/>
</dbReference>
<dbReference type="EC" id="2.4.1.16" evidence="2"/>
<dbReference type="Pfam" id="PF08766">
    <property type="entry name" value="DEK_C"/>
    <property type="match status" value="1"/>
</dbReference>